<name>A0AA88PPA1_9TELE</name>
<evidence type="ECO:0000313" key="2">
    <source>
        <dbReference type="Proteomes" id="UP001187343"/>
    </source>
</evidence>
<dbReference type="AlphaFoldDB" id="A0AA88PPA1"/>
<dbReference type="EMBL" id="JAUYZG010000011">
    <property type="protein sequence ID" value="KAK2894777.1"/>
    <property type="molecule type" value="Genomic_DNA"/>
</dbReference>
<proteinExistence type="predicted"/>
<comment type="caution">
    <text evidence="1">The sequence shown here is derived from an EMBL/GenBank/DDBJ whole genome shotgun (WGS) entry which is preliminary data.</text>
</comment>
<sequence length="73" mass="7997">MFTQDVVGSCSLHACLTLNSIGISCFLCGTNWKSVSEREFLKSLCGNLHEHMETDMGFTTVLEDLFLGGNPPL</sequence>
<keyword evidence="2" id="KW-1185">Reference proteome</keyword>
<accession>A0AA88PPA1</accession>
<evidence type="ECO:0000313" key="1">
    <source>
        <dbReference type="EMBL" id="KAK2894777.1"/>
    </source>
</evidence>
<organism evidence="1 2">
    <name type="scientific">Cirrhinus molitorella</name>
    <name type="common">mud carp</name>
    <dbReference type="NCBI Taxonomy" id="172907"/>
    <lineage>
        <taxon>Eukaryota</taxon>
        <taxon>Metazoa</taxon>
        <taxon>Chordata</taxon>
        <taxon>Craniata</taxon>
        <taxon>Vertebrata</taxon>
        <taxon>Euteleostomi</taxon>
        <taxon>Actinopterygii</taxon>
        <taxon>Neopterygii</taxon>
        <taxon>Teleostei</taxon>
        <taxon>Ostariophysi</taxon>
        <taxon>Cypriniformes</taxon>
        <taxon>Cyprinidae</taxon>
        <taxon>Labeoninae</taxon>
        <taxon>Labeonini</taxon>
        <taxon>Cirrhinus</taxon>
    </lineage>
</organism>
<gene>
    <name evidence="1" type="ORF">Q8A67_012006</name>
</gene>
<reference evidence="1" key="1">
    <citation type="submission" date="2023-08" db="EMBL/GenBank/DDBJ databases">
        <title>Chromosome-level Genome Assembly of mud carp (Cirrhinus molitorella).</title>
        <authorList>
            <person name="Liu H."/>
        </authorList>
    </citation>
    <scope>NUCLEOTIDE SEQUENCE</scope>
    <source>
        <strain evidence="1">Prfri</strain>
        <tissue evidence="1">Muscle</tissue>
    </source>
</reference>
<protein>
    <submittedName>
        <fullName evidence="1">Uncharacterized protein</fullName>
    </submittedName>
</protein>
<dbReference type="Proteomes" id="UP001187343">
    <property type="component" value="Unassembled WGS sequence"/>
</dbReference>